<dbReference type="InterPro" id="IPR052898">
    <property type="entry name" value="ACAD10-like"/>
</dbReference>
<dbReference type="InterPro" id="IPR023214">
    <property type="entry name" value="HAD_sf"/>
</dbReference>
<dbReference type="PANTHER" id="PTHR47829:SF1">
    <property type="entry name" value="HAD FAMILY PHOSPHATASE"/>
    <property type="match status" value="1"/>
</dbReference>
<dbReference type="InterPro" id="IPR036412">
    <property type="entry name" value="HAD-like_sf"/>
</dbReference>
<sequence>MERIRAVIFDVGGVVVGSPFVGIAAYEREHGLPANYVNVALSRRGAAGAFQRYERGEIGYDEFAAQWAVELNDKEANSAAYRAYLERRGADAGAAAVPPEAHIDVEELFARMMDAARTPNACVVDLVRWLRGRGYRVAALTNNFKDRRPDAGLAALLGDLFDEVVESSAVGLRKPDPAFYLLACRRLGIRPSEAVFLDDIGANLRAAERLGMAAVRVRVGHEPAAVAEVRRLVAARGAPRL</sequence>
<dbReference type="GO" id="GO:0016791">
    <property type="term" value="F:phosphatase activity"/>
    <property type="evidence" value="ECO:0007669"/>
    <property type="project" value="UniProtKB-ARBA"/>
</dbReference>
<reference evidence="2" key="1">
    <citation type="submission" date="2022-07" db="EMBL/GenBank/DDBJ databases">
        <title>Phylogenomic reconstructions and comparative analyses of Kickxellomycotina fungi.</title>
        <authorList>
            <person name="Reynolds N.K."/>
            <person name="Stajich J.E."/>
            <person name="Barry K."/>
            <person name="Grigoriev I.V."/>
            <person name="Crous P."/>
            <person name="Smith M.E."/>
        </authorList>
    </citation>
    <scope>NUCLEOTIDE SEQUENCE</scope>
    <source>
        <strain evidence="2">NBRC 105414</strain>
    </source>
</reference>
<name>A0A9W8LMR1_9FUNG</name>
<dbReference type="PANTHER" id="PTHR47829">
    <property type="entry name" value="HYDROLASE, PUTATIVE (AFU_ORTHOLOGUE AFUA_1G12880)-RELATED"/>
    <property type="match status" value="1"/>
</dbReference>
<dbReference type="CDD" id="cd02603">
    <property type="entry name" value="HAD_sEH-N_like"/>
    <property type="match status" value="1"/>
</dbReference>
<dbReference type="Pfam" id="PF00702">
    <property type="entry name" value="Hydrolase"/>
    <property type="match status" value="1"/>
</dbReference>
<dbReference type="InterPro" id="IPR023198">
    <property type="entry name" value="PGP-like_dom2"/>
</dbReference>
<dbReference type="SFLD" id="SFLDG01129">
    <property type="entry name" value="C1.5:_HAD__Beta-PGM__Phosphata"/>
    <property type="match status" value="1"/>
</dbReference>
<dbReference type="Gene3D" id="3.40.50.1000">
    <property type="entry name" value="HAD superfamily/HAD-like"/>
    <property type="match status" value="1"/>
</dbReference>
<dbReference type="InterPro" id="IPR006439">
    <property type="entry name" value="HAD-SF_hydro_IA"/>
</dbReference>
<dbReference type="SFLD" id="SFLDS00003">
    <property type="entry name" value="Haloacid_Dehalogenase"/>
    <property type="match status" value="1"/>
</dbReference>
<dbReference type="Gene3D" id="1.10.150.240">
    <property type="entry name" value="Putative phosphatase, domain 2"/>
    <property type="match status" value="1"/>
</dbReference>
<evidence type="ECO:0000313" key="2">
    <source>
        <dbReference type="EMBL" id="KAJ2785227.1"/>
    </source>
</evidence>
<dbReference type="InterPro" id="IPR011945">
    <property type="entry name" value="HAD-SF_ppase_IA/epoxid_hydro_N"/>
</dbReference>
<evidence type="ECO:0000256" key="1">
    <source>
        <dbReference type="ARBA" id="ARBA00022990"/>
    </source>
</evidence>
<accession>A0A9W8LMR1</accession>
<keyword evidence="3" id="KW-1185">Reference proteome</keyword>
<dbReference type="NCBIfam" id="TIGR01509">
    <property type="entry name" value="HAD-SF-IA-v3"/>
    <property type="match status" value="1"/>
</dbReference>
<keyword evidence="1" id="KW-0007">Acetylation</keyword>
<dbReference type="EMBL" id="JANBUL010000014">
    <property type="protein sequence ID" value="KAJ2785227.1"/>
    <property type="molecule type" value="Genomic_DNA"/>
</dbReference>
<dbReference type="PRINTS" id="PR00413">
    <property type="entry name" value="HADHALOGNASE"/>
</dbReference>
<evidence type="ECO:0008006" key="4">
    <source>
        <dbReference type="Google" id="ProtNLM"/>
    </source>
</evidence>
<dbReference type="AlphaFoldDB" id="A0A9W8LMR1"/>
<protein>
    <recommendedName>
        <fullName evidence="4">HAD family phosphatase</fullName>
    </recommendedName>
</protein>
<proteinExistence type="predicted"/>
<gene>
    <name evidence="2" type="ORF">H4R18_000678</name>
</gene>
<dbReference type="Proteomes" id="UP001140217">
    <property type="component" value="Unassembled WGS sequence"/>
</dbReference>
<dbReference type="OrthoDB" id="1694274at2759"/>
<dbReference type="NCBIfam" id="TIGR02247">
    <property type="entry name" value="HAD-1A3-hyp"/>
    <property type="match status" value="1"/>
</dbReference>
<comment type="caution">
    <text evidence="2">The sequence shown here is derived from an EMBL/GenBank/DDBJ whole genome shotgun (WGS) entry which is preliminary data.</text>
</comment>
<dbReference type="SUPFAM" id="SSF56784">
    <property type="entry name" value="HAD-like"/>
    <property type="match status" value="1"/>
</dbReference>
<evidence type="ECO:0000313" key="3">
    <source>
        <dbReference type="Proteomes" id="UP001140217"/>
    </source>
</evidence>
<organism evidence="2 3">
    <name type="scientific">Coemansia javaensis</name>
    <dbReference type="NCBI Taxonomy" id="2761396"/>
    <lineage>
        <taxon>Eukaryota</taxon>
        <taxon>Fungi</taxon>
        <taxon>Fungi incertae sedis</taxon>
        <taxon>Zoopagomycota</taxon>
        <taxon>Kickxellomycotina</taxon>
        <taxon>Kickxellomycetes</taxon>
        <taxon>Kickxellales</taxon>
        <taxon>Kickxellaceae</taxon>
        <taxon>Coemansia</taxon>
    </lineage>
</organism>